<evidence type="ECO:0000313" key="10">
    <source>
        <dbReference type="EMBL" id="KAA6432454.1"/>
    </source>
</evidence>
<evidence type="ECO:0000256" key="7">
    <source>
        <dbReference type="PIRSR" id="PIRSR001092-1"/>
    </source>
</evidence>
<dbReference type="PANTHER" id="PTHR10030:SF37">
    <property type="entry name" value="ALPHA-L-FUCOSIDASE-RELATED"/>
    <property type="match status" value="1"/>
</dbReference>
<evidence type="ECO:0000256" key="1">
    <source>
        <dbReference type="ARBA" id="ARBA00004071"/>
    </source>
</evidence>
<protein>
    <recommendedName>
        <fullName evidence="3">alpha-L-fucosidase</fullName>
        <ecNumber evidence="3">3.2.1.51</ecNumber>
    </recommendedName>
</protein>
<evidence type="ECO:0000313" key="11">
    <source>
        <dbReference type="EMBL" id="MFA1771398.1"/>
    </source>
</evidence>
<evidence type="ECO:0000256" key="4">
    <source>
        <dbReference type="ARBA" id="ARBA00022729"/>
    </source>
</evidence>
<evidence type="ECO:0000313" key="13">
    <source>
        <dbReference type="Proteomes" id="UP001570846"/>
    </source>
</evidence>
<feature type="chain" id="PRO_5024385461" description="alpha-L-fucosidase" evidence="8">
    <location>
        <begin position="25"/>
        <end position="617"/>
    </location>
</feature>
<dbReference type="PRINTS" id="PR00741">
    <property type="entry name" value="GLHYDRLASE29"/>
</dbReference>
<reference evidence="10 12" key="2">
    <citation type="submission" date="2019-09" db="EMBL/GenBank/DDBJ databases">
        <title>A bacterium isolated from glacier soil.</title>
        <authorList>
            <person name="Liu Q."/>
        </authorList>
    </citation>
    <scope>NUCLEOTIDE SEQUENCE [LARGE SCALE GENOMIC DNA]</scope>
    <source>
        <strain evidence="10 12">MDT1-10-3</strain>
    </source>
</reference>
<dbReference type="Proteomes" id="UP000323866">
    <property type="component" value="Unassembled WGS sequence"/>
</dbReference>
<keyword evidence="5" id="KW-0378">Hydrolase</keyword>
<feature type="signal peptide" evidence="8">
    <location>
        <begin position="1"/>
        <end position="24"/>
    </location>
</feature>
<dbReference type="GO" id="GO:0016139">
    <property type="term" value="P:glycoside catabolic process"/>
    <property type="evidence" value="ECO:0007669"/>
    <property type="project" value="TreeGrafter"/>
</dbReference>
<comment type="caution">
    <text evidence="10">The sequence shown here is derived from an EMBL/GenBank/DDBJ whole genome shotgun (WGS) entry which is preliminary data.</text>
</comment>
<sequence length="617" mass="69896">MTHKYRYLLLICFVLAQLSGVAQAKKETEAERKAKMQWFGDAKLGIFIHWGIYAVQGIPESWSFFNNYISHEDYMKQLAGFTAAQYRPEEWAALIKESGARYAVITTKHHDGVALWDSKKGGLNTKLHTPAKRDVLTPFVAALRKNNLKTGFYFSLPDWSYPDYDVFTRTRTRYNLTQEPKRWQKFLGYYQGQLQELSQRYNPDLYWFDGDWEHNAEQWQSQKVREMLLGYNKNVIINSRLNHYGDYATPEQGVPVVRPQDAYWELCLTMNDSWGYSPHDHHYKSANQIIRTFADCIGNGGNLLLDIGPKPDGTIPAEQVALLKALGRWTNKHQEAIFGTVAGLPEGHFYGSTTLSADRKKLYLFLPTQPQESIQVKGLLSDVKSVTLVGNKTPLPFEKQGNSTFINVPASGHDQDLTVVALSFDEPLRVGEPAPEKIALATLQTKKEIPPVDVNRILRQLADNVGQGWNPFAATALQPDGAEVRNLKIADKRIEDWVRKHAEAFYKTRAGLPAGHYAGATALSEDCQTLYLFVNGKPNGPIVLKGLKNKIHRSRVVGQGTLLSHEIFNKQYWSDIPGIIYLNVPEAVLDQEMTVIALLLDKPVELHREEIKPIESN</sequence>
<dbReference type="Proteomes" id="UP001570846">
    <property type="component" value="Unassembled WGS sequence"/>
</dbReference>
<dbReference type="InterPro" id="IPR000933">
    <property type="entry name" value="Glyco_hydro_29"/>
</dbReference>
<dbReference type="Pfam" id="PF01120">
    <property type="entry name" value="Alpha_L_fucos"/>
    <property type="match status" value="1"/>
</dbReference>
<evidence type="ECO:0000256" key="2">
    <source>
        <dbReference type="ARBA" id="ARBA00007951"/>
    </source>
</evidence>
<dbReference type="OrthoDB" id="107551at2"/>
<dbReference type="SUPFAM" id="SSF51445">
    <property type="entry name" value="(Trans)glycosidases"/>
    <property type="match status" value="1"/>
</dbReference>
<dbReference type="PIRSF" id="PIRSF001092">
    <property type="entry name" value="Alpha-L-fucosidase"/>
    <property type="match status" value="1"/>
</dbReference>
<evidence type="ECO:0000259" key="9">
    <source>
        <dbReference type="Pfam" id="PF01120"/>
    </source>
</evidence>
<gene>
    <name evidence="11" type="ORF">ACD591_08860</name>
    <name evidence="10" type="ORF">FOE74_15250</name>
</gene>
<dbReference type="PANTHER" id="PTHR10030">
    <property type="entry name" value="ALPHA-L-FUCOSIDASE"/>
    <property type="match status" value="1"/>
</dbReference>
<dbReference type="InterPro" id="IPR016286">
    <property type="entry name" value="FUC_metazoa-typ"/>
</dbReference>
<dbReference type="AlphaFoldDB" id="A0A5M8QBX3"/>
<keyword evidence="6" id="KW-0326">Glycosidase</keyword>
<evidence type="ECO:0000256" key="8">
    <source>
        <dbReference type="SAM" id="SignalP"/>
    </source>
</evidence>
<dbReference type="EMBL" id="VKKZ01000022">
    <property type="protein sequence ID" value="KAA6432454.1"/>
    <property type="molecule type" value="Genomic_DNA"/>
</dbReference>
<proteinExistence type="inferred from homology"/>
<dbReference type="InterPro" id="IPR017853">
    <property type="entry name" value="GH"/>
</dbReference>
<dbReference type="GO" id="GO:0005764">
    <property type="term" value="C:lysosome"/>
    <property type="evidence" value="ECO:0007669"/>
    <property type="project" value="TreeGrafter"/>
</dbReference>
<dbReference type="RefSeq" id="WP_149099486.1">
    <property type="nucleotide sequence ID" value="NZ_BMMG01000005.1"/>
</dbReference>
<keyword evidence="13" id="KW-1185">Reference proteome</keyword>
<organism evidence="10 12">
    <name type="scientific">Rufibacter glacialis</name>
    <dbReference type="NCBI Taxonomy" id="1259555"/>
    <lineage>
        <taxon>Bacteria</taxon>
        <taxon>Pseudomonadati</taxon>
        <taxon>Bacteroidota</taxon>
        <taxon>Cytophagia</taxon>
        <taxon>Cytophagales</taxon>
        <taxon>Hymenobacteraceae</taxon>
        <taxon>Rufibacter</taxon>
    </lineage>
</organism>
<feature type="domain" description="Glycoside hydrolase family 29 N-terminal" evidence="9">
    <location>
        <begin position="27"/>
        <end position="335"/>
    </location>
</feature>
<dbReference type="GO" id="GO:0006004">
    <property type="term" value="P:fucose metabolic process"/>
    <property type="evidence" value="ECO:0007669"/>
    <property type="project" value="InterPro"/>
</dbReference>
<dbReference type="GO" id="GO:0004560">
    <property type="term" value="F:alpha-L-fucosidase activity"/>
    <property type="evidence" value="ECO:0007669"/>
    <property type="project" value="InterPro"/>
</dbReference>
<comment type="function">
    <text evidence="1">Alpha-L-fucosidase is responsible for hydrolyzing the alpha-1,6-linked fucose joined to the reducing-end N-acetylglucosamine of the carbohydrate moieties of glycoproteins.</text>
</comment>
<evidence type="ECO:0000256" key="3">
    <source>
        <dbReference type="ARBA" id="ARBA00012662"/>
    </source>
</evidence>
<dbReference type="Gene3D" id="3.20.20.80">
    <property type="entry name" value="Glycosidases"/>
    <property type="match status" value="1"/>
</dbReference>
<comment type="similarity">
    <text evidence="2">Belongs to the glycosyl hydrolase 29 family.</text>
</comment>
<name>A0A5M8QBX3_9BACT</name>
<evidence type="ECO:0000313" key="12">
    <source>
        <dbReference type="Proteomes" id="UP000323866"/>
    </source>
</evidence>
<evidence type="ECO:0000256" key="6">
    <source>
        <dbReference type="ARBA" id="ARBA00023295"/>
    </source>
</evidence>
<feature type="site" description="May be important for catalysis" evidence="7">
    <location>
        <position position="267"/>
    </location>
</feature>
<dbReference type="EC" id="3.2.1.51" evidence="3"/>
<dbReference type="InterPro" id="IPR057739">
    <property type="entry name" value="Glyco_hydro_29_N"/>
</dbReference>
<keyword evidence="4 8" id="KW-0732">Signal</keyword>
<evidence type="ECO:0000256" key="5">
    <source>
        <dbReference type="ARBA" id="ARBA00022801"/>
    </source>
</evidence>
<accession>A0A5M8QBX3</accession>
<dbReference type="SMART" id="SM00812">
    <property type="entry name" value="Alpha_L_fucos"/>
    <property type="match status" value="1"/>
</dbReference>
<dbReference type="EMBL" id="JBGOGF010000004">
    <property type="protein sequence ID" value="MFA1771398.1"/>
    <property type="molecule type" value="Genomic_DNA"/>
</dbReference>
<reference evidence="11 13" key="3">
    <citation type="submission" date="2024-08" db="EMBL/GenBank/DDBJ databases">
        <authorList>
            <person name="Wei W."/>
        </authorList>
    </citation>
    <scope>NUCLEOTIDE SEQUENCE [LARGE SCALE GENOMIC DNA]</scope>
    <source>
        <strain evidence="11 13">XU2</strain>
    </source>
</reference>
<reference evidence="10 12" key="1">
    <citation type="submission" date="2019-07" db="EMBL/GenBank/DDBJ databases">
        <authorList>
            <person name="Qu J.-H."/>
        </authorList>
    </citation>
    <scope>NUCLEOTIDE SEQUENCE [LARGE SCALE GENOMIC DNA]</scope>
    <source>
        <strain evidence="10 12">MDT1-10-3</strain>
    </source>
</reference>